<feature type="compositionally biased region" description="Polar residues" evidence="1">
    <location>
        <begin position="1441"/>
        <end position="1458"/>
    </location>
</feature>
<keyword evidence="4" id="KW-1185">Reference proteome</keyword>
<reference evidence="3" key="1">
    <citation type="submission" date="2021-06" db="EMBL/GenBank/DDBJ databases">
        <authorList>
            <person name="Hodson N. C."/>
            <person name="Mongue J. A."/>
            <person name="Jaron S. K."/>
        </authorList>
    </citation>
    <scope>NUCLEOTIDE SEQUENCE</scope>
</reference>
<dbReference type="Pfam" id="PF16687">
    <property type="entry name" value="ELYS-bb"/>
    <property type="match status" value="1"/>
</dbReference>
<feature type="region of interest" description="Disordered" evidence="1">
    <location>
        <begin position="1166"/>
        <end position="1229"/>
    </location>
</feature>
<comment type="caution">
    <text evidence="3">The sequence shown here is derived from an EMBL/GenBank/DDBJ whole genome shotgun (WGS) entry which is preliminary data.</text>
</comment>
<feature type="region of interest" description="Disordered" evidence="1">
    <location>
        <begin position="1680"/>
        <end position="1959"/>
    </location>
</feature>
<protein>
    <recommendedName>
        <fullName evidence="2">ELYS beta-propeller domain-containing protein</fullName>
    </recommendedName>
</protein>
<dbReference type="Proteomes" id="UP000708208">
    <property type="component" value="Unassembled WGS sequence"/>
</dbReference>
<accession>A0A8J2KN71</accession>
<feature type="region of interest" description="Disordered" evidence="1">
    <location>
        <begin position="1394"/>
        <end position="1478"/>
    </location>
</feature>
<evidence type="ECO:0000313" key="4">
    <source>
        <dbReference type="Proteomes" id="UP000708208"/>
    </source>
</evidence>
<feature type="compositionally biased region" description="Basic and acidic residues" evidence="1">
    <location>
        <begin position="1214"/>
        <end position="1226"/>
    </location>
</feature>
<feature type="domain" description="ELYS beta-propeller" evidence="2">
    <location>
        <begin position="288"/>
        <end position="466"/>
    </location>
</feature>
<evidence type="ECO:0000256" key="1">
    <source>
        <dbReference type="SAM" id="MobiDB-lite"/>
    </source>
</evidence>
<organism evidence="3 4">
    <name type="scientific">Allacma fusca</name>
    <dbReference type="NCBI Taxonomy" id="39272"/>
    <lineage>
        <taxon>Eukaryota</taxon>
        <taxon>Metazoa</taxon>
        <taxon>Ecdysozoa</taxon>
        <taxon>Arthropoda</taxon>
        <taxon>Hexapoda</taxon>
        <taxon>Collembola</taxon>
        <taxon>Symphypleona</taxon>
        <taxon>Sminthuridae</taxon>
        <taxon>Allacma</taxon>
    </lineage>
</organism>
<name>A0A8J2KN71_9HEXA</name>
<feature type="compositionally biased region" description="Polar residues" evidence="1">
    <location>
        <begin position="1561"/>
        <end position="1573"/>
    </location>
</feature>
<feature type="compositionally biased region" description="Polar residues" evidence="1">
    <location>
        <begin position="1405"/>
        <end position="1414"/>
    </location>
</feature>
<feature type="compositionally biased region" description="Basic and acidic residues" evidence="1">
    <location>
        <begin position="1192"/>
        <end position="1205"/>
    </location>
</feature>
<feature type="region of interest" description="Disordered" evidence="1">
    <location>
        <begin position="1492"/>
        <end position="1638"/>
    </location>
</feature>
<dbReference type="PANTHER" id="PTHR21583:SF8">
    <property type="entry name" value="PROTEIN ELYS"/>
    <property type="match status" value="1"/>
</dbReference>
<proteinExistence type="predicted"/>
<dbReference type="InterPro" id="IPR032040">
    <property type="entry name" value="ELYS-bb"/>
</dbReference>
<feature type="compositionally biased region" description="Basic and acidic residues" evidence="1">
    <location>
        <begin position="1166"/>
        <end position="1179"/>
    </location>
</feature>
<evidence type="ECO:0000313" key="3">
    <source>
        <dbReference type="EMBL" id="CAG7816591.1"/>
    </source>
</evidence>
<sequence length="1959" mass="220147">MGDQGIFGEMEHLMSPFCYSAETKLPEIDRTLIPRTKYLQGFISEDCKWGCFFNNASIQCFSVDTKISDYHYVPRSHVNLSIPASTYSFPPRCVITCACELGLFKHRSWTGGLNRVLVGLDCSGVAPHYNQGGGEGAVAIYDQVQQQVVKWIPLPEPVSNVKVLSHFEAGDSIKPFFNGAMMAMVGIAAIGMKGGKVIILDLGLDKTEFIPATGHVTFASVAAPKQSIPFTVVDVDPFERLIATNRHNAIRQNNLISLSVGDPANSNSEDTFIYAHSTGVEIAQFPKSQVDVTALDYISNIGCLLVGFSFGGFQLWRVDDLSLQYSSNLPDYGASVLSFGFQQPIDDPKNFCYIWVLYGAQTYKMSQSKLDLYQLFFLEKSNIENFGSIYQNLQKCAKSLSITLEDVFLPRDESIEDEQDSLDRYLVHPLRLWIKNELVFISWKVSRSELFYVGIFDLNQWYSSYTSARVPTAELGPFWVTIPVERNNSEGSIPWDFRMVPASLQRWENQYKQVDIHFYPSSITFQGVCLTTRGYYSFEQFGIQEKIIRIILRDGHTLMAEPALLRQYCRTYGLQPLTTKIYEPEIFSDKDIDRFYIFTALLESKRPSVIVKMANAWLDGSFSNVGCTIDLIIYWIRDLSLTVRYIAEQHWDNVFNLSAENMLPESKNFLGYSNFIWNSLHSLLSILIRHDEVYNVSRMTTLDGLKFSLEKLVQYSAAMLMFFKADILPTNDVIIESMAEYHSQRRLVVKEALANCDVIPAEVKESYQYLVIDQMISSLGEDFVRKEWNLESTDDLYPPRHAGYVNNMIMWRNIDFKLISRVVFYFILDFMFTAGLPSSKLRGDFSSVIRLTTEEQEEVYNIWHVDHGYFDEPLAYLAQSPRFNGRDESALAWATALTIITGFKSSEAVSGLLSMGCPPYLGKLYINVLGQDKLLYKKLLNDVCKTSVMLEPDILHHFFKVAKERNFLLEFINEKLHEAPEPIPTELLSFLEKQSSFDYCSLLLAFHAKLYNIDKANQLYKVMRDIWGSERGLNPTQREVWSRLKATMSSWEMVKKENVVMDFLNMKRQSEDVPPPAPVISVRPRRIVNLVASSLSTNAHEFKSIDYAEMSPLRKYVPKHTTGLDSPENSGDNFNGNMNLETNSEILTRRPATFDVESILKTPVVDHRKSRWRDNREGSVDNSRYETPPPGEDMHSILKKSDRSSRSRSSLKTRFLDPDSGEEMKSPECMSPSDVFNVAGMFTQSTAGKLASPGVTIPSEEKPANSTSQSYMYDEMPKGETPSPIPPKPDLVARLDFDDSISEDTQVKKSRSVLVTRSKVRIFREVTTTEYSLPEDALKIEEQGSSPEPAIAGVTIPFESRSEDIISASRAEMPEPDVRSSTVSNRGLEINLHFEDETNNKREISASTSESNDSFVDADGQSLEMSVETSEVEPVDDRLEPTNNTNEEGKQRQVSPIDTPSEVDKQGDEPVFMSPDSVISVSEFERNLQCGDEINLSSASTEVDSVESPAGETVSHPEPHFSVTSPEQEEFIHETKDNLSPSTDLPDPKSSDKVTPPPSKISDSSNNFPTSNCELPRQSTEEVDTIPETPANVTSNETFENTRIDESLFTTSFNDLPLLGKPKETQVESPAKSETSSDAISFDVSSIHNESVFSTTDQSFLDTTTDNILELGPRRLTRGQKALLEKGVGHGTISQMGEANLTPPKHSPVKEKSPARSAGRSRRGKSEGPSSIISGDDVVKVRRRISRRSETPESDISETSARRVTRSQLKKLDSSMSGSQSSLDSQPLERTTRARSRARTPSLLEPVAEEGTSRVEGVEEKSKPRATTSRRKSMGGSSSGSSRAQSEPPSSASPLVTPKKRGRKEGTYAPDLSTVMEISDTSLATTPRQERYKRRRPSEIESVAEEKEEEDEEESEKSILETSTTSSKRTRRSVTPMSQISSDTSVSTPRRRRRSSSIK</sequence>
<feature type="compositionally biased region" description="Low complexity" evidence="1">
    <location>
        <begin position="1834"/>
        <end position="1854"/>
    </location>
</feature>
<feature type="region of interest" description="Disordered" evidence="1">
    <location>
        <begin position="1251"/>
        <end position="1270"/>
    </location>
</feature>
<dbReference type="EMBL" id="CAJVCH010374417">
    <property type="protein sequence ID" value="CAG7816591.1"/>
    <property type="molecule type" value="Genomic_DNA"/>
</dbReference>
<dbReference type="PANTHER" id="PTHR21583">
    <property type="entry name" value="ELYS PROTEIN"/>
    <property type="match status" value="1"/>
</dbReference>
<feature type="compositionally biased region" description="Basic residues" evidence="1">
    <location>
        <begin position="1949"/>
        <end position="1959"/>
    </location>
</feature>
<evidence type="ECO:0000259" key="2">
    <source>
        <dbReference type="Pfam" id="PF16687"/>
    </source>
</evidence>
<dbReference type="InterPro" id="IPR052620">
    <property type="entry name" value="ELYS/MEL-28_NucAsmblyFactor"/>
</dbReference>
<feature type="compositionally biased region" description="Basic and acidic residues" evidence="1">
    <location>
        <begin position="1394"/>
        <end position="1404"/>
    </location>
</feature>
<feature type="compositionally biased region" description="Acidic residues" evidence="1">
    <location>
        <begin position="1902"/>
        <end position="1915"/>
    </location>
</feature>
<feature type="compositionally biased region" description="Low complexity" evidence="1">
    <location>
        <begin position="1774"/>
        <end position="1786"/>
    </location>
</feature>
<dbReference type="OrthoDB" id="6513151at2759"/>
<feature type="compositionally biased region" description="Basic and acidic residues" evidence="1">
    <location>
        <begin position="1811"/>
        <end position="1823"/>
    </location>
</feature>
<gene>
    <name evidence="3" type="ORF">AFUS01_LOCUS27206</name>
</gene>